<keyword evidence="2" id="KW-0808">Transferase</keyword>
<organism evidence="5 6">
    <name type="scientific">Plantactinospora endophytica</name>
    <dbReference type="NCBI Taxonomy" id="673535"/>
    <lineage>
        <taxon>Bacteria</taxon>
        <taxon>Bacillati</taxon>
        <taxon>Actinomycetota</taxon>
        <taxon>Actinomycetes</taxon>
        <taxon>Micromonosporales</taxon>
        <taxon>Micromonosporaceae</taxon>
        <taxon>Plantactinospora</taxon>
    </lineage>
</organism>
<reference evidence="5 6" key="1">
    <citation type="submission" date="2021-01" db="EMBL/GenBank/DDBJ databases">
        <title>Whole genome shotgun sequence of Plantactinospora endophytica NBRC 110450.</title>
        <authorList>
            <person name="Komaki H."/>
            <person name="Tamura T."/>
        </authorList>
    </citation>
    <scope>NUCLEOTIDE SEQUENCE [LARGE SCALE GENOMIC DNA]</scope>
    <source>
        <strain evidence="5 6">NBRC 110450</strain>
    </source>
</reference>
<evidence type="ECO:0000313" key="5">
    <source>
        <dbReference type="EMBL" id="GIG86660.1"/>
    </source>
</evidence>
<sequence>MICTLPTREPGLVVADHVPSPDASVQVPGAGYRQRWAVQAMAVAADDRLLEIGCGRGVAVSLVADRLVDGRIVAIDRAATMARLAAERNARHIGSGRAEIRCAEFASADLPNGYFDKIFAVNVNLFWLGAAARQIDRMRSLLAPGGRLYVFGERPVSGHPTANLGATERLLRTRGFATTRTVEVRGRGRMLTCVTATPTR</sequence>
<accession>A0ABQ4DW31</accession>
<proteinExistence type="predicted"/>
<dbReference type="Gene3D" id="3.40.50.150">
    <property type="entry name" value="Vaccinia Virus protein VP39"/>
    <property type="match status" value="1"/>
</dbReference>
<evidence type="ECO:0000259" key="4">
    <source>
        <dbReference type="Pfam" id="PF13649"/>
    </source>
</evidence>
<dbReference type="PANTHER" id="PTHR43464:SF19">
    <property type="entry name" value="UBIQUINONE BIOSYNTHESIS O-METHYLTRANSFERASE, MITOCHONDRIAL"/>
    <property type="match status" value="1"/>
</dbReference>
<evidence type="ECO:0000256" key="2">
    <source>
        <dbReference type="ARBA" id="ARBA00022679"/>
    </source>
</evidence>
<protein>
    <recommendedName>
        <fullName evidence="4">Methyltransferase domain-containing protein</fullName>
    </recommendedName>
</protein>
<keyword evidence="3" id="KW-0949">S-adenosyl-L-methionine</keyword>
<dbReference type="RefSeq" id="WP_203865280.1">
    <property type="nucleotide sequence ID" value="NZ_BONW01000005.1"/>
</dbReference>
<evidence type="ECO:0000256" key="1">
    <source>
        <dbReference type="ARBA" id="ARBA00022603"/>
    </source>
</evidence>
<evidence type="ECO:0000313" key="6">
    <source>
        <dbReference type="Proteomes" id="UP000646749"/>
    </source>
</evidence>
<dbReference type="EMBL" id="BONW01000005">
    <property type="protein sequence ID" value="GIG86660.1"/>
    <property type="molecule type" value="Genomic_DNA"/>
</dbReference>
<keyword evidence="6" id="KW-1185">Reference proteome</keyword>
<dbReference type="InterPro" id="IPR029063">
    <property type="entry name" value="SAM-dependent_MTases_sf"/>
</dbReference>
<dbReference type="CDD" id="cd02440">
    <property type="entry name" value="AdoMet_MTases"/>
    <property type="match status" value="1"/>
</dbReference>
<comment type="caution">
    <text evidence="5">The sequence shown here is derived from an EMBL/GenBank/DDBJ whole genome shotgun (WGS) entry which is preliminary data.</text>
</comment>
<dbReference type="InterPro" id="IPR041698">
    <property type="entry name" value="Methyltransf_25"/>
</dbReference>
<gene>
    <name evidence="5" type="ORF">Pen02_15960</name>
</gene>
<keyword evidence="1" id="KW-0489">Methyltransferase</keyword>
<name>A0ABQ4DW31_9ACTN</name>
<dbReference type="Proteomes" id="UP000646749">
    <property type="component" value="Unassembled WGS sequence"/>
</dbReference>
<feature type="domain" description="Methyltransferase" evidence="4">
    <location>
        <begin position="50"/>
        <end position="146"/>
    </location>
</feature>
<evidence type="ECO:0000256" key="3">
    <source>
        <dbReference type="ARBA" id="ARBA00022691"/>
    </source>
</evidence>
<dbReference type="Pfam" id="PF13649">
    <property type="entry name" value="Methyltransf_25"/>
    <property type="match status" value="1"/>
</dbReference>
<dbReference type="SUPFAM" id="SSF53335">
    <property type="entry name" value="S-adenosyl-L-methionine-dependent methyltransferases"/>
    <property type="match status" value="1"/>
</dbReference>
<dbReference type="PANTHER" id="PTHR43464">
    <property type="entry name" value="METHYLTRANSFERASE"/>
    <property type="match status" value="1"/>
</dbReference>